<keyword evidence="3" id="KW-0238">DNA-binding</keyword>
<evidence type="ECO:0000256" key="3">
    <source>
        <dbReference type="ARBA" id="ARBA00023125"/>
    </source>
</evidence>
<dbReference type="PANTHER" id="PTHR30346:SF28">
    <property type="entry name" value="HTH-TYPE TRANSCRIPTIONAL REGULATOR CYNR"/>
    <property type="match status" value="1"/>
</dbReference>
<dbReference type="InterPro" id="IPR005119">
    <property type="entry name" value="LysR_subst-bd"/>
</dbReference>
<evidence type="ECO:0000256" key="4">
    <source>
        <dbReference type="ARBA" id="ARBA00023163"/>
    </source>
</evidence>
<reference evidence="6 7" key="1">
    <citation type="submission" date="2021-06" db="EMBL/GenBank/DDBJ databases">
        <authorList>
            <person name="Sun Q."/>
            <person name="Li D."/>
        </authorList>
    </citation>
    <scope>NUCLEOTIDE SEQUENCE [LARGE SCALE GENOMIC DNA]</scope>
    <source>
        <strain evidence="6 7">MSJd-7</strain>
    </source>
</reference>
<dbReference type="Proteomes" id="UP000783588">
    <property type="component" value="Unassembled WGS sequence"/>
</dbReference>
<organism evidence="6 7">
    <name type="scientific">Butyricicoccus intestinisimiae</name>
    <dbReference type="NCBI Taxonomy" id="2841509"/>
    <lineage>
        <taxon>Bacteria</taxon>
        <taxon>Bacillati</taxon>
        <taxon>Bacillota</taxon>
        <taxon>Clostridia</taxon>
        <taxon>Eubacteriales</taxon>
        <taxon>Butyricicoccaceae</taxon>
        <taxon>Butyricicoccus</taxon>
    </lineage>
</organism>
<dbReference type="Pfam" id="PF03466">
    <property type="entry name" value="LysR_substrate"/>
    <property type="match status" value="1"/>
</dbReference>
<keyword evidence="7" id="KW-1185">Reference proteome</keyword>
<name>A0ABS6ETH1_9FIRM</name>
<dbReference type="CDD" id="cd08434">
    <property type="entry name" value="PBP2_GltC_like"/>
    <property type="match status" value="1"/>
</dbReference>
<evidence type="ECO:0000256" key="2">
    <source>
        <dbReference type="ARBA" id="ARBA00023015"/>
    </source>
</evidence>
<comment type="caution">
    <text evidence="6">The sequence shown here is derived from an EMBL/GenBank/DDBJ whole genome shotgun (WGS) entry which is preliminary data.</text>
</comment>
<dbReference type="EMBL" id="JAHLQI010000004">
    <property type="protein sequence ID" value="MBU5490857.1"/>
    <property type="molecule type" value="Genomic_DNA"/>
</dbReference>
<evidence type="ECO:0000313" key="7">
    <source>
        <dbReference type="Proteomes" id="UP000783588"/>
    </source>
</evidence>
<evidence type="ECO:0000259" key="5">
    <source>
        <dbReference type="PROSITE" id="PS50931"/>
    </source>
</evidence>
<feature type="domain" description="HTH lysR-type" evidence="5">
    <location>
        <begin position="1"/>
        <end position="58"/>
    </location>
</feature>
<keyword evidence="2" id="KW-0805">Transcription regulation</keyword>
<accession>A0ABS6ETH1</accession>
<gene>
    <name evidence="6" type="ORF">KQI75_09555</name>
</gene>
<proteinExistence type="inferred from homology"/>
<dbReference type="PROSITE" id="PS50931">
    <property type="entry name" value="HTH_LYSR"/>
    <property type="match status" value="1"/>
</dbReference>
<protein>
    <submittedName>
        <fullName evidence="6">LysR family transcriptional regulator</fullName>
    </submittedName>
</protein>
<sequence length="301" mass="33444">MNLDYLRYFVKLAEVRHYTRAAEQLCISQPSLSHAIRQLETELGVPLFEKNGRNTTLTRFGTDFLSCAQRTLTALDDGVTALQKSARGEGLIRLGFLRVLGIRYIPQLAAQFLAANPDKHIQFDFHSDRTQALLDGLSAQAFDLVFCSKPAPNMHMTAIPVTQQELVLIVPPNHPLSHQHSIDLSEALPYPMIYFAKGSGLREVVDDLFASFGAVPRIALETEEDQVIAGLVAQGFGIAVVPYMDLLLKLDLCILKISAPPYKREFFMIHNTDVFLSPAADAFRRFVLAHGQSDPSHAVNL</sequence>
<dbReference type="InterPro" id="IPR000847">
    <property type="entry name" value="LysR_HTH_N"/>
</dbReference>
<keyword evidence="4" id="KW-0804">Transcription</keyword>
<dbReference type="RefSeq" id="WP_216470546.1">
    <property type="nucleotide sequence ID" value="NZ_JAHLQI010000004.1"/>
</dbReference>
<dbReference type="PANTHER" id="PTHR30346">
    <property type="entry name" value="TRANSCRIPTIONAL DUAL REGULATOR HCAR-RELATED"/>
    <property type="match status" value="1"/>
</dbReference>
<evidence type="ECO:0000313" key="6">
    <source>
        <dbReference type="EMBL" id="MBU5490857.1"/>
    </source>
</evidence>
<comment type="similarity">
    <text evidence="1">Belongs to the LysR transcriptional regulatory family.</text>
</comment>
<evidence type="ECO:0000256" key="1">
    <source>
        <dbReference type="ARBA" id="ARBA00009437"/>
    </source>
</evidence>
<dbReference type="Pfam" id="PF00126">
    <property type="entry name" value="HTH_1"/>
    <property type="match status" value="1"/>
</dbReference>